<feature type="compositionally biased region" description="Acidic residues" evidence="1">
    <location>
        <begin position="121"/>
        <end position="134"/>
    </location>
</feature>
<dbReference type="Proteomes" id="UP001177023">
    <property type="component" value="Unassembled WGS sequence"/>
</dbReference>
<feature type="region of interest" description="Disordered" evidence="1">
    <location>
        <begin position="1"/>
        <end position="137"/>
    </location>
</feature>
<dbReference type="EMBL" id="CATQJA010001692">
    <property type="protein sequence ID" value="CAJ0568254.1"/>
    <property type="molecule type" value="Genomic_DNA"/>
</dbReference>
<proteinExistence type="predicted"/>
<dbReference type="AlphaFoldDB" id="A0AA36FVA5"/>
<evidence type="ECO:0000313" key="3">
    <source>
        <dbReference type="Proteomes" id="UP001177023"/>
    </source>
</evidence>
<feature type="compositionally biased region" description="Acidic residues" evidence="1">
    <location>
        <begin position="65"/>
        <end position="75"/>
    </location>
</feature>
<feature type="compositionally biased region" description="Basic and acidic residues" evidence="1">
    <location>
        <begin position="110"/>
        <end position="120"/>
    </location>
</feature>
<name>A0AA36FVA5_9BILA</name>
<protein>
    <submittedName>
        <fullName evidence="2">Uncharacterized protein</fullName>
    </submittedName>
</protein>
<evidence type="ECO:0000313" key="2">
    <source>
        <dbReference type="EMBL" id="CAJ0568254.1"/>
    </source>
</evidence>
<reference evidence="2" key="1">
    <citation type="submission" date="2023-06" db="EMBL/GenBank/DDBJ databases">
        <authorList>
            <person name="Delattre M."/>
        </authorList>
    </citation>
    <scope>NUCLEOTIDE SEQUENCE</scope>
    <source>
        <strain evidence="2">AF72</strain>
    </source>
</reference>
<accession>A0AA36FVA5</accession>
<evidence type="ECO:0000256" key="1">
    <source>
        <dbReference type="SAM" id="MobiDB-lite"/>
    </source>
</evidence>
<keyword evidence="3" id="KW-1185">Reference proteome</keyword>
<organism evidence="2 3">
    <name type="scientific">Mesorhabditis spiculigera</name>
    <dbReference type="NCBI Taxonomy" id="96644"/>
    <lineage>
        <taxon>Eukaryota</taxon>
        <taxon>Metazoa</taxon>
        <taxon>Ecdysozoa</taxon>
        <taxon>Nematoda</taxon>
        <taxon>Chromadorea</taxon>
        <taxon>Rhabditida</taxon>
        <taxon>Rhabditina</taxon>
        <taxon>Rhabditomorpha</taxon>
        <taxon>Rhabditoidea</taxon>
        <taxon>Rhabditidae</taxon>
        <taxon>Mesorhabditinae</taxon>
        <taxon>Mesorhabditis</taxon>
    </lineage>
</organism>
<sequence>MQASTSNGYAKYQIRSSGIGRVLAEESTVFTIEDHEEGEGNTVGRGGQMQQPDENEKSRLVDCPLDSDEEADDEDSHTNGMTTKGPRSPLRPELLADDRNRAGKPQQRGGSEKELSRLTDEFDVEGDSASDELDLLPPLGAPPHNASKLWKFFGCCRSRVPMKCTIL</sequence>
<gene>
    <name evidence="2" type="ORF">MSPICULIGERA_LOCUS6779</name>
</gene>
<comment type="caution">
    <text evidence="2">The sequence shown here is derived from an EMBL/GenBank/DDBJ whole genome shotgun (WGS) entry which is preliminary data.</text>
</comment>
<feature type="non-terminal residue" evidence="2">
    <location>
        <position position="167"/>
    </location>
</feature>